<keyword evidence="4" id="KW-0808">Transferase</keyword>
<evidence type="ECO:0000313" key="10">
    <source>
        <dbReference type="EMBL" id="CAD5214474.1"/>
    </source>
</evidence>
<evidence type="ECO:0000259" key="9">
    <source>
        <dbReference type="Pfam" id="PF13632"/>
    </source>
</evidence>
<dbReference type="EMBL" id="CAJFCW020000003">
    <property type="protein sequence ID" value="CAG9102799.1"/>
    <property type="molecule type" value="Genomic_DNA"/>
</dbReference>
<name>A0A811KE57_9BILA</name>
<keyword evidence="8" id="KW-1133">Transmembrane helix</keyword>
<sequence length="578" mass="66160">MGEGGGRERKRERSVSFRFFHLIYHCAILPSNEEKRALLKKLTKSVSTFVLHGLDLHIYNHGYFVPNFLHSCCSLVPCSVRFWKQSSCRVMKRTSSVSLKIPPRPWICASDVRYAVHCVVFVGWIVAFEVGSGALPFFFHFFGSEPGDSTGAAVARDEFDPFERYGATITLLMYSLRLTSLLVLPQCICNMLGLLFFNGFRDKVILKASPLLAPFVCFRVVTKGLYPELVRDNIRKNLETCYEAGIENFIFEVVSDQPIHLTQGSRVREVNVPPSYNTKTGARFKARALQYCLENEVSILHEDDWVVHLDEETLLSVNVVYGILNFVTEGKHPFGQGVITYANHEVVNWLTTLSDSFRVADDMGKLRFTFSCFHKPLFGWKGSFVVTRAGDEQKVSFDHGMEGSIAEDCFFSMIAYRDGYTFDFVDGEMYEKSPFTYWDFLQQRKRWLQGIYLTVHSKHIPWKNKILLALSLYAWATMPFTTLQVFLCPLFPLPRWPITDALVAFIASVNLYMYVFGVLKSFSHKYRSNFLRLVMYLLAGIVTLPFNVLIENTAVVMGMYGQKDGFYIVKKDLSVLDV</sequence>
<dbReference type="OrthoDB" id="3971593at2759"/>
<gene>
    <name evidence="10" type="ORF">BOKJ2_LOCUS5611</name>
</gene>
<organism evidence="10 11">
    <name type="scientific">Bursaphelenchus okinawaensis</name>
    <dbReference type="NCBI Taxonomy" id="465554"/>
    <lineage>
        <taxon>Eukaryota</taxon>
        <taxon>Metazoa</taxon>
        <taxon>Ecdysozoa</taxon>
        <taxon>Nematoda</taxon>
        <taxon>Chromadorea</taxon>
        <taxon>Rhabditida</taxon>
        <taxon>Tylenchina</taxon>
        <taxon>Tylenchomorpha</taxon>
        <taxon>Aphelenchoidea</taxon>
        <taxon>Aphelenchoididae</taxon>
        <taxon>Bursaphelenchus</taxon>
    </lineage>
</organism>
<feature type="domain" description="Glycosyltransferase 2-like" evidence="9">
    <location>
        <begin position="305"/>
        <end position="519"/>
    </location>
</feature>
<dbReference type="SUPFAM" id="SSF53448">
    <property type="entry name" value="Nucleotide-diphospho-sugar transferases"/>
    <property type="match status" value="1"/>
</dbReference>
<dbReference type="InterPro" id="IPR027389">
    <property type="entry name" value="B_mannosylTrfase_Bre-3/Egh"/>
</dbReference>
<feature type="transmembrane region" description="Helical" evidence="8">
    <location>
        <begin position="114"/>
        <end position="139"/>
    </location>
</feature>
<comment type="pathway">
    <text evidence="1">Protein modification; protein glycosylation.</text>
</comment>
<evidence type="ECO:0000256" key="7">
    <source>
        <dbReference type="ARBA" id="ARBA00084120"/>
    </source>
</evidence>
<dbReference type="FunFam" id="3.90.550.10:FF:000175">
    <property type="entry name" value="Beta-1,4-mannosyltransferase bre-3"/>
    <property type="match status" value="1"/>
</dbReference>
<dbReference type="AlphaFoldDB" id="A0A811KE57"/>
<feature type="transmembrane region" description="Helical" evidence="8">
    <location>
        <begin position="466"/>
        <end position="492"/>
    </location>
</feature>
<dbReference type="InterPro" id="IPR001173">
    <property type="entry name" value="Glyco_trans_2-like"/>
</dbReference>
<keyword evidence="7" id="KW-0978">Insecticide resistance</keyword>
<dbReference type="Proteomes" id="UP000783686">
    <property type="component" value="Unassembled WGS sequence"/>
</dbReference>
<dbReference type="Pfam" id="PF13632">
    <property type="entry name" value="Glyco_trans_2_3"/>
    <property type="match status" value="1"/>
</dbReference>
<comment type="caution">
    <text evidence="10">The sequence shown here is derived from an EMBL/GenBank/DDBJ whole genome shotgun (WGS) entry which is preliminary data.</text>
</comment>
<evidence type="ECO:0000256" key="1">
    <source>
        <dbReference type="ARBA" id="ARBA00004922"/>
    </source>
</evidence>
<reference evidence="10" key="1">
    <citation type="submission" date="2020-09" db="EMBL/GenBank/DDBJ databases">
        <authorList>
            <person name="Kikuchi T."/>
        </authorList>
    </citation>
    <scope>NUCLEOTIDE SEQUENCE</scope>
    <source>
        <strain evidence="10">SH1</strain>
    </source>
</reference>
<feature type="transmembrane region" description="Helical" evidence="8">
    <location>
        <begin position="178"/>
        <end position="197"/>
    </location>
</feature>
<comment type="similarity">
    <text evidence="2">Belongs to the glycosyltransferase 2 family.</text>
</comment>
<dbReference type="PANTHER" id="PTHR16779">
    <property type="entry name" value="BETA-1,4-MANNOSYLTRANSFERASE EGH"/>
    <property type="match status" value="1"/>
</dbReference>
<accession>A0A811KE57</accession>
<dbReference type="InterPro" id="IPR029044">
    <property type="entry name" value="Nucleotide-diphossugar_trans"/>
</dbReference>
<evidence type="ECO:0000256" key="4">
    <source>
        <dbReference type="ARBA" id="ARBA00022679"/>
    </source>
</evidence>
<dbReference type="GO" id="GO:0019187">
    <property type="term" value="F:beta-1,4-mannosyltransferase activity"/>
    <property type="evidence" value="ECO:0007669"/>
    <property type="project" value="InterPro"/>
</dbReference>
<keyword evidence="8" id="KW-0472">Membrane</keyword>
<evidence type="ECO:0000313" key="11">
    <source>
        <dbReference type="Proteomes" id="UP000614601"/>
    </source>
</evidence>
<proteinExistence type="inferred from homology"/>
<dbReference type="PANTHER" id="PTHR16779:SF1">
    <property type="entry name" value="BETA-1,4-MANNOSYLTRANSFERASE EGH"/>
    <property type="match status" value="1"/>
</dbReference>
<dbReference type="EMBL" id="CAJFDH010000003">
    <property type="protein sequence ID" value="CAD5214474.1"/>
    <property type="molecule type" value="Genomic_DNA"/>
</dbReference>
<evidence type="ECO:0000256" key="3">
    <source>
        <dbReference type="ARBA" id="ARBA00022676"/>
    </source>
</evidence>
<feature type="transmembrane region" description="Helical" evidence="8">
    <location>
        <begin position="530"/>
        <end position="550"/>
    </location>
</feature>
<evidence type="ECO:0000256" key="6">
    <source>
        <dbReference type="ARBA" id="ARBA00077352"/>
    </source>
</evidence>
<evidence type="ECO:0000256" key="2">
    <source>
        <dbReference type="ARBA" id="ARBA00006739"/>
    </source>
</evidence>
<keyword evidence="11" id="KW-1185">Reference proteome</keyword>
<feature type="transmembrane region" description="Helical" evidence="8">
    <location>
        <begin position="498"/>
        <end position="518"/>
    </location>
</feature>
<dbReference type="Proteomes" id="UP000614601">
    <property type="component" value="Unassembled WGS sequence"/>
</dbReference>
<evidence type="ECO:0000256" key="5">
    <source>
        <dbReference type="ARBA" id="ARBA00071758"/>
    </source>
</evidence>
<protein>
    <recommendedName>
        <fullName evidence="5">Beta-1,4-mannosyltransferase bre-3</fullName>
    </recommendedName>
    <alternativeName>
        <fullName evidence="6">Bacillus thuringiensis toxin-resistant protein 3</fullName>
    </alternativeName>
</protein>
<keyword evidence="8" id="KW-0812">Transmembrane</keyword>
<keyword evidence="3" id="KW-0328">Glycosyltransferase</keyword>
<evidence type="ECO:0000256" key="8">
    <source>
        <dbReference type="SAM" id="Phobius"/>
    </source>
</evidence>
<dbReference type="GO" id="GO:0005737">
    <property type="term" value="C:cytoplasm"/>
    <property type="evidence" value="ECO:0007669"/>
    <property type="project" value="TreeGrafter"/>
</dbReference>